<accession>A0A0H2RLN8</accession>
<feature type="compositionally biased region" description="Polar residues" evidence="2">
    <location>
        <begin position="325"/>
        <end position="345"/>
    </location>
</feature>
<keyword evidence="4" id="KW-1185">Reference proteome</keyword>
<feature type="region of interest" description="Disordered" evidence="2">
    <location>
        <begin position="562"/>
        <end position="584"/>
    </location>
</feature>
<evidence type="ECO:0000313" key="3">
    <source>
        <dbReference type="EMBL" id="KLO12809.1"/>
    </source>
</evidence>
<sequence>MMVLTLCKEILRDEADVSIVLPEYVTTRVDVGHELPESSPPNIFADYPSSSPPCYSQEEFADPTEPTLQFSVQTDRVEYSWEGLSSSPPQLPPYTSSPFPKEDVIHEKLPLSQNSAEYIVQELPTDNLTLVAPGAESNDVADNSEDQLSKSNPSGDCTLPSQSHNDSDNYADHPASESVDIQSNQYEADQTKLSGTTSPEDDTTRATAIIKEATVPEDFAEEPLQPLLPVVESSKAEKEPTVVIVGVTRKRSIEDTGTSLSPAPKRMTLESQKKQHQKLSTPFRSPLLQKLHFASSKDPSPATLDADVPSEPSVSQELHLKAPQTPLSNRSENSGPSTTPSSTKVLQPKFKSLLQSTPKATSQFKSPLSSSAKVPPATSFRPGASSAVKSLEAQLQTLKRAVQLRKSNEAEKLEALTKQWREAGREIAWDVWALVRDQAGEDVGNYNYPGTNAKSTSDWQSGQQQQGFKAGWGWADDLATSNRSWGWDNVGETHGEGEGEEAEVNSQELMSPSKLEAELYKALSQKSGVRRQSILPPTPRGAYYEQQRFAAQDDDIHGFSESDQAQVANEEGSPSTTTTSHAKSLGGMLTQLGIAHETLGWCEDEGDFVDA</sequence>
<dbReference type="EMBL" id="KQ085970">
    <property type="protein sequence ID" value="KLO12809.1"/>
    <property type="molecule type" value="Genomic_DNA"/>
</dbReference>
<feature type="compositionally biased region" description="Polar residues" evidence="2">
    <location>
        <begin position="149"/>
        <end position="164"/>
    </location>
</feature>
<name>A0A0H2RLN8_9AGAM</name>
<dbReference type="InParanoid" id="A0A0H2RLN8"/>
<evidence type="ECO:0000256" key="2">
    <source>
        <dbReference type="SAM" id="MobiDB-lite"/>
    </source>
</evidence>
<evidence type="ECO:0000313" key="4">
    <source>
        <dbReference type="Proteomes" id="UP000053477"/>
    </source>
</evidence>
<dbReference type="STRING" id="27342.A0A0H2RLN8"/>
<feature type="region of interest" description="Disordered" evidence="2">
    <location>
        <begin position="136"/>
        <end position="175"/>
    </location>
</feature>
<evidence type="ECO:0000256" key="1">
    <source>
        <dbReference type="SAM" id="Coils"/>
    </source>
</evidence>
<dbReference type="OrthoDB" id="27934at2759"/>
<feature type="region of interest" description="Disordered" evidence="2">
    <location>
        <begin position="254"/>
        <end position="385"/>
    </location>
</feature>
<feature type="compositionally biased region" description="Polar residues" evidence="2">
    <location>
        <begin position="353"/>
        <end position="372"/>
    </location>
</feature>
<feature type="compositionally biased region" description="Basic and acidic residues" evidence="2">
    <location>
        <begin position="165"/>
        <end position="175"/>
    </location>
</feature>
<dbReference type="Gene3D" id="6.10.140.1020">
    <property type="match status" value="1"/>
</dbReference>
<feature type="coiled-coil region" evidence="1">
    <location>
        <begin position="388"/>
        <end position="419"/>
    </location>
</feature>
<feature type="compositionally biased region" description="Polar residues" evidence="2">
    <location>
        <begin position="562"/>
        <end position="582"/>
    </location>
</feature>
<keyword evidence="1" id="KW-0175">Coiled coil</keyword>
<proteinExistence type="predicted"/>
<dbReference type="Proteomes" id="UP000053477">
    <property type="component" value="Unassembled WGS sequence"/>
</dbReference>
<organism evidence="3 4">
    <name type="scientific">Schizopora paradoxa</name>
    <dbReference type="NCBI Taxonomy" id="27342"/>
    <lineage>
        <taxon>Eukaryota</taxon>
        <taxon>Fungi</taxon>
        <taxon>Dikarya</taxon>
        <taxon>Basidiomycota</taxon>
        <taxon>Agaricomycotina</taxon>
        <taxon>Agaricomycetes</taxon>
        <taxon>Hymenochaetales</taxon>
        <taxon>Schizoporaceae</taxon>
        <taxon>Schizopora</taxon>
    </lineage>
</organism>
<dbReference type="AlphaFoldDB" id="A0A0H2RLN8"/>
<reference evidence="3 4" key="1">
    <citation type="submission" date="2015-04" db="EMBL/GenBank/DDBJ databases">
        <title>Complete genome sequence of Schizopora paradoxa KUC8140, a cosmopolitan wood degrader in East Asia.</title>
        <authorList>
            <consortium name="DOE Joint Genome Institute"/>
            <person name="Min B."/>
            <person name="Park H."/>
            <person name="Jang Y."/>
            <person name="Kim J.-J."/>
            <person name="Kim K.H."/>
            <person name="Pangilinan J."/>
            <person name="Lipzen A."/>
            <person name="Riley R."/>
            <person name="Grigoriev I.V."/>
            <person name="Spatafora J.W."/>
            <person name="Choi I.-G."/>
        </authorList>
    </citation>
    <scope>NUCLEOTIDE SEQUENCE [LARGE SCALE GENOMIC DNA]</scope>
    <source>
        <strain evidence="3 4">KUC8140</strain>
    </source>
</reference>
<gene>
    <name evidence="3" type="ORF">SCHPADRAFT_396725</name>
</gene>
<protein>
    <submittedName>
        <fullName evidence="3">Uncharacterized protein</fullName>
    </submittedName>
</protein>